<dbReference type="PROSITE" id="PS00973">
    <property type="entry name" value="USP_2"/>
    <property type="match status" value="1"/>
</dbReference>
<name>A0AAD8YYS8_9TELE</name>
<reference evidence="3" key="1">
    <citation type="submission" date="2023-03" db="EMBL/GenBank/DDBJ databases">
        <title>Electrophorus voltai genome.</title>
        <authorList>
            <person name="Bian C."/>
        </authorList>
    </citation>
    <scope>NUCLEOTIDE SEQUENCE</scope>
    <source>
        <strain evidence="3">CB-2022</strain>
        <tissue evidence="3">Muscle</tissue>
    </source>
</reference>
<dbReference type="PANTHER" id="PTHR16262:SF2">
    <property type="entry name" value="PEROXISOME ASSEMBLY PROTEIN 26"/>
    <property type="match status" value="1"/>
</dbReference>
<proteinExistence type="predicted"/>
<dbReference type="GO" id="GO:0000077">
    <property type="term" value="P:DNA damage checkpoint signaling"/>
    <property type="evidence" value="ECO:0007669"/>
    <property type="project" value="InterPro"/>
</dbReference>
<dbReference type="Pfam" id="PF13423">
    <property type="entry name" value="UCH_1"/>
    <property type="match status" value="1"/>
</dbReference>
<dbReference type="InterPro" id="IPR038765">
    <property type="entry name" value="Papain-like_cys_pep_sf"/>
</dbReference>
<dbReference type="GO" id="GO:0071479">
    <property type="term" value="P:cellular response to ionizing radiation"/>
    <property type="evidence" value="ECO:0007669"/>
    <property type="project" value="InterPro"/>
</dbReference>
<dbReference type="GO" id="GO:0016558">
    <property type="term" value="P:protein import into peroxisome matrix"/>
    <property type="evidence" value="ECO:0007669"/>
    <property type="project" value="TreeGrafter"/>
</dbReference>
<feature type="domain" description="USP" evidence="2">
    <location>
        <begin position="125"/>
        <end position="525"/>
    </location>
</feature>
<dbReference type="InterPro" id="IPR028889">
    <property type="entry name" value="USP"/>
</dbReference>
<feature type="region of interest" description="Disordered" evidence="1">
    <location>
        <begin position="62"/>
        <end position="82"/>
    </location>
</feature>
<dbReference type="InterPro" id="IPR010797">
    <property type="entry name" value="Pex26"/>
</dbReference>
<accession>A0AAD8YYS8</accession>
<dbReference type="GO" id="GO:0005778">
    <property type="term" value="C:peroxisomal membrane"/>
    <property type="evidence" value="ECO:0007669"/>
    <property type="project" value="InterPro"/>
</dbReference>
<protein>
    <recommendedName>
        <fullName evidence="2">USP domain-containing protein</fullName>
    </recommendedName>
</protein>
<dbReference type="Gene3D" id="3.90.70.10">
    <property type="entry name" value="Cysteine proteinases"/>
    <property type="match status" value="1"/>
</dbReference>
<dbReference type="GO" id="GO:0051117">
    <property type="term" value="F:ATPase binding"/>
    <property type="evidence" value="ECO:0007669"/>
    <property type="project" value="TreeGrafter"/>
</dbReference>
<dbReference type="PROSITE" id="PS50235">
    <property type="entry name" value="USP_3"/>
    <property type="match status" value="1"/>
</dbReference>
<dbReference type="InterPro" id="IPR018200">
    <property type="entry name" value="USP_CS"/>
</dbReference>
<keyword evidence="4" id="KW-1185">Reference proteome</keyword>
<dbReference type="AlphaFoldDB" id="A0AAD8YYS8"/>
<dbReference type="InterPro" id="IPR029293">
    <property type="entry name" value="RHNO1"/>
</dbReference>
<dbReference type="InterPro" id="IPR028881">
    <property type="entry name" value="PAN2_UCH_dom"/>
</dbReference>
<dbReference type="PANTHER" id="PTHR16262">
    <property type="entry name" value="PEROXISOME ASSEMBLY PROTEIN 26"/>
    <property type="match status" value="1"/>
</dbReference>
<dbReference type="GO" id="GO:0005634">
    <property type="term" value="C:nucleus"/>
    <property type="evidence" value="ECO:0007669"/>
    <property type="project" value="InterPro"/>
</dbReference>
<feature type="compositionally biased region" description="Basic residues" evidence="1">
    <location>
        <begin position="62"/>
        <end position="74"/>
    </location>
</feature>
<dbReference type="GO" id="GO:0016579">
    <property type="term" value="P:protein deubiquitination"/>
    <property type="evidence" value="ECO:0007669"/>
    <property type="project" value="InterPro"/>
</dbReference>
<organism evidence="3 4">
    <name type="scientific">Electrophorus voltai</name>
    <dbReference type="NCBI Taxonomy" id="2609070"/>
    <lineage>
        <taxon>Eukaryota</taxon>
        <taxon>Metazoa</taxon>
        <taxon>Chordata</taxon>
        <taxon>Craniata</taxon>
        <taxon>Vertebrata</taxon>
        <taxon>Euteleostomi</taxon>
        <taxon>Actinopterygii</taxon>
        <taxon>Neopterygii</taxon>
        <taxon>Teleostei</taxon>
        <taxon>Ostariophysi</taxon>
        <taxon>Gymnotiformes</taxon>
        <taxon>Gymnotoidei</taxon>
        <taxon>Gymnotidae</taxon>
        <taxon>Electrophorus</taxon>
    </lineage>
</organism>
<dbReference type="GO" id="GO:0004843">
    <property type="term" value="F:cysteine-type deubiquitinase activity"/>
    <property type="evidence" value="ECO:0007669"/>
    <property type="project" value="InterPro"/>
</dbReference>
<dbReference type="Pfam" id="PF15319">
    <property type="entry name" value="RHINO"/>
    <property type="match status" value="1"/>
</dbReference>
<dbReference type="Pfam" id="PF07163">
    <property type="entry name" value="Pex26"/>
    <property type="match status" value="1"/>
</dbReference>
<dbReference type="SUPFAM" id="SSF54001">
    <property type="entry name" value="Cysteine proteinases"/>
    <property type="match status" value="1"/>
</dbReference>
<evidence type="ECO:0000313" key="4">
    <source>
        <dbReference type="Proteomes" id="UP001239994"/>
    </source>
</evidence>
<comment type="caution">
    <text evidence="3">The sequence shown here is derived from an EMBL/GenBank/DDBJ whole genome shotgun (WGS) entry which is preliminary data.</text>
</comment>
<gene>
    <name evidence="3" type="ORF">P4O66_015426</name>
</gene>
<dbReference type="EMBL" id="JAROKS010000022">
    <property type="protein sequence ID" value="KAK1789502.1"/>
    <property type="molecule type" value="Genomic_DNA"/>
</dbReference>
<evidence type="ECO:0000259" key="2">
    <source>
        <dbReference type="PROSITE" id="PS50235"/>
    </source>
</evidence>
<dbReference type="GO" id="GO:0045046">
    <property type="term" value="P:protein import into peroxisome membrane"/>
    <property type="evidence" value="ECO:0007669"/>
    <property type="project" value="InterPro"/>
</dbReference>
<feature type="region of interest" description="Disordered" evidence="1">
    <location>
        <begin position="1"/>
        <end position="37"/>
    </location>
</feature>
<evidence type="ECO:0000256" key="1">
    <source>
        <dbReference type="SAM" id="MobiDB-lite"/>
    </source>
</evidence>
<evidence type="ECO:0000313" key="3">
    <source>
        <dbReference type="EMBL" id="KAK1789502.1"/>
    </source>
</evidence>
<dbReference type="GO" id="GO:0044877">
    <property type="term" value="F:protein-containing complex binding"/>
    <property type="evidence" value="ECO:0007669"/>
    <property type="project" value="InterPro"/>
</dbReference>
<dbReference type="Proteomes" id="UP001239994">
    <property type="component" value="Unassembled WGS sequence"/>
</dbReference>
<sequence length="535" mass="61102">MPRSSRKRSLLNPQKSQLLFVEQPRNGPRHDYGPQLRSAINPRSFVSEQPRPAIAVSSWLHKPTKQLKKKKKKPQSAMRSGSLASVRLCSPPTCSVMHRQGLVDTAIEHLMIRKDFHSAFDTCEKGLDSLAASDAQDETCSRYGDLKEALCIVGIQALAELNQWQDVFPWVLQHYGETEKIPAKIMQLCILLYTKVAEQSAMQESVRSWLRCFSNMSQSGFSSVAELYILHVLLPLDQTAEAEELLEDEVGQVAFTEDQRQTALTIMKSHGAKLEPLSHPNTQPDPVEAEMVFKPQGSLARRLNAIMKLLYRGLSMASIIVSSHSLRRVVMLLFLLYLILVRMDPGYTTHDADEVFHSILNLIEKQMSDQDLEDCIRSFFECQKLEDSELFYCERCGEKTQSSQMFKLVSLPSILCIHLKRFRNSEGYTRKLYCEVSFPKIINIAEVLHKEHPEMPENRYSLYAVIVHSGKAMFGHYTAYVCSLDGKWYYTNDSCVREASWEEVQQTYRGHLGSYTAYMLLYRRASSDIVQTSSE</sequence>